<evidence type="ECO:0000256" key="9">
    <source>
        <dbReference type="SAM" id="Phobius"/>
    </source>
</evidence>
<proteinExistence type="inferred from homology"/>
<evidence type="ECO:0000256" key="6">
    <source>
        <dbReference type="ARBA" id="ARBA00022989"/>
    </source>
</evidence>
<dbReference type="InterPro" id="IPR052180">
    <property type="entry name" value="NhaC_Na-H+_Antiporter"/>
</dbReference>
<dbReference type="Pfam" id="PF03553">
    <property type="entry name" value="Na_H_antiporter"/>
    <property type="match status" value="1"/>
</dbReference>
<name>A0ABN1ILD7_9CLOT</name>
<comment type="similarity">
    <text evidence="8">Belongs to the NhaC Na(+)/H(+) (TC 2.A.35) antiporter family.</text>
</comment>
<keyword evidence="6 9" id="KW-1133">Transmembrane helix</keyword>
<evidence type="ECO:0000259" key="10">
    <source>
        <dbReference type="Pfam" id="PF03553"/>
    </source>
</evidence>
<comment type="caution">
    <text evidence="11">The sequence shown here is derived from an EMBL/GenBank/DDBJ whole genome shotgun (WGS) entry which is preliminary data.</text>
</comment>
<evidence type="ECO:0000256" key="8">
    <source>
        <dbReference type="ARBA" id="ARBA00038435"/>
    </source>
</evidence>
<evidence type="ECO:0000256" key="7">
    <source>
        <dbReference type="ARBA" id="ARBA00023136"/>
    </source>
</evidence>
<dbReference type="Proteomes" id="UP001500339">
    <property type="component" value="Unassembled WGS sequence"/>
</dbReference>
<evidence type="ECO:0000313" key="12">
    <source>
        <dbReference type="Proteomes" id="UP001500339"/>
    </source>
</evidence>
<reference evidence="11 12" key="1">
    <citation type="journal article" date="2019" name="Int. J. Syst. Evol. Microbiol.">
        <title>The Global Catalogue of Microorganisms (GCM) 10K type strain sequencing project: providing services to taxonomists for standard genome sequencing and annotation.</title>
        <authorList>
            <consortium name="The Broad Institute Genomics Platform"/>
            <consortium name="The Broad Institute Genome Sequencing Center for Infectious Disease"/>
            <person name="Wu L."/>
            <person name="Ma J."/>
        </authorList>
    </citation>
    <scope>NUCLEOTIDE SEQUENCE [LARGE SCALE GENOMIC DNA]</scope>
    <source>
        <strain evidence="11 12">JCM 1405</strain>
    </source>
</reference>
<accession>A0ABN1ILD7</accession>
<evidence type="ECO:0000256" key="4">
    <source>
        <dbReference type="ARBA" id="ARBA00022475"/>
    </source>
</evidence>
<gene>
    <name evidence="11" type="ORF">GCM10008905_01600</name>
</gene>
<protein>
    <submittedName>
        <fullName evidence="11">Na+/H+ antiporter NhaC family protein</fullName>
    </submittedName>
</protein>
<keyword evidence="4" id="KW-1003">Cell membrane</keyword>
<comment type="subcellular location">
    <subcellularLocation>
        <location evidence="1">Cell membrane</location>
        <topology evidence="1">Multi-pass membrane protein</topology>
    </subcellularLocation>
</comment>
<dbReference type="EMBL" id="BAAACF010000001">
    <property type="protein sequence ID" value="GAA0716732.1"/>
    <property type="molecule type" value="Genomic_DNA"/>
</dbReference>
<feature type="transmembrane region" description="Helical" evidence="9">
    <location>
        <begin position="325"/>
        <end position="349"/>
    </location>
</feature>
<keyword evidence="12" id="KW-1185">Reference proteome</keyword>
<sequence>MEIIIFGIFITGLLLSILLGGSILYALLLGYILFFIYGLIKKYSISQMIQMSLEGVQKVKDILLVFLLIGIITAVWRGAGTIPMIIHSSSKLIIPSAFILITFLLNCLVSVLIGTAFGTAATIGVICMMIGNIMGENPIFVGGAILSGIYFGDRCSPMSTSALLVSVLTKTDIFQNIKQMIYTSIIPFIVTCIFYLLIGIVGQGDFSSLDILHLFTENFILNWVTVLPAVLVIILSLFTINVKYIMIISILAASIICIIVQQMDVLELLRIMITGYQAKDPQLASMIDGGGIISMLKVSAIVCISSTYSGIFDGTGLLEKPKKYIALLAYRFTPFSSALMTSILAGMIACNQTLTIMLTHQLCKEIIKDQNELAITLEDTAVVVSPLIPWSIAVAVPIATISAPVSCILAACYLYLLPIVNLLKSKKIVLNIHCGNSKKN</sequence>
<keyword evidence="2" id="KW-0813">Transport</keyword>
<organism evidence="11 12">
    <name type="scientific">Clostridium malenominatum</name>
    <dbReference type="NCBI Taxonomy" id="1539"/>
    <lineage>
        <taxon>Bacteria</taxon>
        <taxon>Bacillati</taxon>
        <taxon>Bacillota</taxon>
        <taxon>Clostridia</taxon>
        <taxon>Eubacteriales</taxon>
        <taxon>Clostridiaceae</taxon>
        <taxon>Clostridium</taxon>
    </lineage>
</organism>
<keyword evidence="3" id="KW-0050">Antiport</keyword>
<feature type="transmembrane region" description="Helical" evidence="9">
    <location>
        <begin position="59"/>
        <end position="77"/>
    </location>
</feature>
<evidence type="ECO:0000256" key="3">
    <source>
        <dbReference type="ARBA" id="ARBA00022449"/>
    </source>
</evidence>
<evidence type="ECO:0000256" key="5">
    <source>
        <dbReference type="ARBA" id="ARBA00022692"/>
    </source>
</evidence>
<feature type="transmembrane region" description="Helical" evidence="9">
    <location>
        <begin position="245"/>
        <end position="263"/>
    </location>
</feature>
<dbReference type="RefSeq" id="WP_343765430.1">
    <property type="nucleotide sequence ID" value="NZ_BAAACF010000001.1"/>
</dbReference>
<keyword evidence="7 9" id="KW-0472">Membrane</keyword>
<evidence type="ECO:0000256" key="1">
    <source>
        <dbReference type="ARBA" id="ARBA00004651"/>
    </source>
</evidence>
<feature type="transmembrane region" description="Helical" evidence="9">
    <location>
        <begin position="283"/>
        <end position="304"/>
    </location>
</feature>
<feature type="transmembrane region" description="Helical" evidence="9">
    <location>
        <begin position="180"/>
        <end position="200"/>
    </location>
</feature>
<feature type="transmembrane region" description="Helical" evidence="9">
    <location>
        <begin position="97"/>
        <end position="130"/>
    </location>
</feature>
<dbReference type="InterPro" id="IPR018461">
    <property type="entry name" value="Na/H_Antiport_NhaC-like_C"/>
</dbReference>
<dbReference type="PANTHER" id="PTHR33451">
    <property type="entry name" value="MALATE-2H(+)/NA(+)-LACTATE ANTIPORTER"/>
    <property type="match status" value="1"/>
</dbReference>
<dbReference type="PANTHER" id="PTHR33451:SF3">
    <property type="entry name" value="MALATE-2H(+)_NA(+)-LACTATE ANTIPORTER"/>
    <property type="match status" value="1"/>
</dbReference>
<feature type="transmembrane region" description="Helical" evidence="9">
    <location>
        <begin position="6"/>
        <end position="39"/>
    </location>
</feature>
<feature type="transmembrane region" description="Helical" evidence="9">
    <location>
        <begin position="220"/>
        <end position="238"/>
    </location>
</feature>
<evidence type="ECO:0000313" key="11">
    <source>
        <dbReference type="EMBL" id="GAA0716732.1"/>
    </source>
</evidence>
<keyword evidence="5 9" id="KW-0812">Transmembrane</keyword>
<feature type="transmembrane region" description="Helical" evidence="9">
    <location>
        <begin position="387"/>
        <end position="417"/>
    </location>
</feature>
<evidence type="ECO:0000256" key="2">
    <source>
        <dbReference type="ARBA" id="ARBA00022448"/>
    </source>
</evidence>
<feature type="domain" description="Na+/H+ antiporter NhaC-like C-terminal" evidence="10">
    <location>
        <begin position="148"/>
        <end position="404"/>
    </location>
</feature>